<dbReference type="AlphaFoldDB" id="A0A6H1ZMV9"/>
<name>A0A6H1ZMV9_9ZZZZ</name>
<sequence>MNNCKECPYSLKTFCMICFSDFNKELLNFLLRYTIQSKELQRKHIFKDRDIVFYYDGCFSNIHRLNLKKNAVDIGLTNEVLYNTECYNENREWDLLTGIFIWLPKNKYVLSLIKKNKEEAK</sequence>
<protein>
    <submittedName>
        <fullName evidence="1">Uncharacterized protein</fullName>
    </submittedName>
</protein>
<gene>
    <name evidence="1" type="ORF">TM448A01175_0003</name>
</gene>
<accession>A0A6H1ZMV9</accession>
<organism evidence="1">
    <name type="scientific">viral metagenome</name>
    <dbReference type="NCBI Taxonomy" id="1070528"/>
    <lineage>
        <taxon>unclassified sequences</taxon>
        <taxon>metagenomes</taxon>
        <taxon>organismal metagenomes</taxon>
    </lineage>
</organism>
<proteinExistence type="predicted"/>
<reference evidence="1" key="1">
    <citation type="submission" date="2020-03" db="EMBL/GenBank/DDBJ databases">
        <title>The deep terrestrial virosphere.</title>
        <authorList>
            <person name="Holmfeldt K."/>
            <person name="Nilsson E."/>
            <person name="Simone D."/>
            <person name="Lopez-Fernandez M."/>
            <person name="Wu X."/>
            <person name="de Brujin I."/>
            <person name="Lundin D."/>
            <person name="Andersson A."/>
            <person name="Bertilsson S."/>
            <person name="Dopson M."/>
        </authorList>
    </citation>
    <scope>NUCLEOTIDE SEQUENCE</scope>
    <source>
        <strain evidence="1">TM448A01175</strain>
    </source>
</reference>
<dbReference type="EMBL" id="MT144106">
    <property type="protein sequence ID" value="QJA48848.1"/>
    <property type="molecule type" value="Genomic_DNA"/>
</dbReference>
<evidence type="ECO:0000313" key="1">
    <source>
        <dbReference type="EMBL" id="QJA48848.1"/>
    </source>
</evidence>